<dbReference type="InterPro" id="IPR005151">
    <property type="entry name" value="Tail-specific_protease"/>
</dbReference>
<dbReference type="InterPro" id="IPR020992">
    <property type="entry name" value="Tail_Prtase_C"/>
</dbReference>
<keyword evidence="4 5" id="KW-0720">Serine protease</keyword>
<dbReference type="InterPro" id="IPR029045">
    <property type="entry name" value="ClpP/crotonase-like_dom_sf"/>
</dbReference>
<feature type="chain" id="PRO_5026879312" evidence="7">
    <location>
        <begin position="27"/>
        <end position="717"/>
    </location>
</feature>
<dbReference type="PANTHER" id="PTHR32060">
    <property type="entry name" value="TAIL-SPECIFIC PROTEASE"/>
    <property type="match status" value="1"/>
</dbReference>
<evidence type="ECO:0000259" key="8">
    <source>
        <dbReference type="PROSITE" id="PS50106"/>
    </source>
</evidence>
<dbReference type="Proteomes" id="UP000474296">
    <property type="component" value="Unassembled WGS sequence"/>
</dbReference>
<keyword evidence="3 5" id="KW-0378">Hydrolase</keyword>
<dbReference type="GO" id="GO:0007165">
    <property type="term" value="P:signal transduction"/>
    <property type="evidence" value="ECO:0007669"/>
    <property type="project" value="TreeGrafter"/>
</dbReference>
<feature type="signal peptide" evidence="7">
    <location>
        <begin position="1"/>
        <end position="26"/>
    </location>
</feature>
<feature type="domain" description="PDZ" evidence="8">
    <location>
        <begin position="256"/>
        <end position="323"/>
    </location>
</feature>
<dbReference type="Pfam" id="PF17804">
    <property type="entry name" value="TSP_NTD"/>
    <property type="match status" value="1"/>
</dbReference>
<dbReference type="GO" id="GO:0030288">
    <property type="term" value="C:outer membrane-bounded periplasmic space"/>
    <property type="evidence" value="ECO:0007669"/>
    <property type="project" value="TreeGrafter"/>
</dbReference>
<dbReference type="AlphaFoldDB" id="A0A6M0CKP9"/>
<dbReference type="GO" id="GO:0008236">
    <property type="term" value="F:serine-type peptidase activity"/>
    <property type="evidence" value="ECO:0007669"/>
    <property type="project" value="UniProtKB-KW"/>
</dbReference>
<dbReference type="SUPFAM" id="SSF52096">
    <property type="entry name" value="ClpP/crotonase"/>
    <property type="match status" value="1"/>
</dbReference>
<protein>
    <submittedName>
        <fullName evidence="9">Tail-specific protease</fullName>
    </submittedName>
</protein>
<dbReference type="PROSITE" id="PS51257">
    <property type="entry name" value="PROKAR_LIPOPROTEIN"/>
    <property type="match status" value="1"/>
</dbReference>
<comment type="caution">
    <text evidence="9">The sequence shown here is derived from an EMBL/GenBank/DDBJ whole genome shotgun (WGS) entry which is preliminary data.</text>
</comment>
<dbReference type="Pfam" id="PF11818">
    <property type="entry name" value="DUF3340"/>
    <property type="match status" value="1"/>
</dbReference>
<dbReference type="EMBL" id="JAABOQ010000005">
    <property type="protein sequence ID" value="NER18222.1"/>
    <property type="molecule type" value="Genomic_DNA"/>
</dbReference>
<dbReference type="GO" id="GO:0004175">
    <property type="term" value="F:endopeptidase activity"/>
    <property type="evidence" value="ECO:0007669"/>
    <property type="project" value="TreeGrafter"/>
</dbReference>
<organism evidence="9 10">
    <name type="scientific">Spongiivirga citrea</name>
    <dbReference type="NCBI Taxonomy" id="1481457"/>
    <lineage>
        <taxon>Bacteria</taxon>
        <taxon>Pseudomonadati</taxon>
        <taxon>Bacteroidota</taxon>
        <taxon>Flavobacteriia</taxon>
        <taxon>Flavobacteriales</taxon>
        <taxon>Flavobacteriaceae</taxon>
        <taxon>Spongiivirga</taxon>
    </lineage>
</organism>
<evidence type="ECO:0000256" key="2">
    <source>
        <dbReference type="ARBA" id="ARBA00022670"/>
    </source>
</evidence>
<accession>A0A6M0CKP9</accession>
<dbReference type="InterPro" id="IPR001478">
    <property type="entry name" value="PDZ"/>
</dbReference>
<dbReference type="InterPro" id="IPR004447">
    <property type="entry name" value="Peptidase_S41A"/>
</dbReference>
<sequence length="717" mass="82589">MKRNYKVLTTMVLCATIFCGCTFGNAKSFDNPDKDKLLIELITYVIDQLHFNPGDINDEFSENVYMNYIQGLDPYKRYFRKSDIEEFEKYKFQLDDQFKKSEITFFNLTHERLEQRIEEAKELYPKVLSKSFDFSKNETYNSDTEKLPYAKNKRELVERWRKQLKFSALSVYDSELKLDETKLKDDVKYKVRSKKELEKEARESVKKSITDNFDNLDDLERKDWFSVYLNAVVLEFDPHTFYFSPEDKDRFDTSMSGKLEGIGARLQKRNSNINIIEVISGGPAWRGNEVESGDIILKVRQTDENLPVDVVGMRLDDAVKLIKGPKGTQVELTLKKKIDGSIKNVMITRDVVELEEAYAKTSMVNKGNKKYGVINLPKFYIDFKDYGERNAATDVAKEIERLKKQGMDGLVLDLRGNGGGSLKTVVDMAGLFIKKGPIVQVKSTGERKEVLKDEDARIQWDGPLVILVNELSASASEILAAAMQDYKRAVIIGSQQTYGKGTVQNVVDLNRIVSNNTLGDVGAMKVTTQKFYRINGGSTQLEGVKSDVVVPDRYTYINVGEKDQDNPLPWDKIDAASYRPWNDYIDLERVVGSSKERMAKSNHFKLIDEQAKWISEQRDDSSFPLNYDDYLNEAKKNKEFTKRFEALSEYKNNLTFNSLPYEIEAMKKDSVLADKRERWHKALARDAYIEEALNVLEDLKIDYLNRKNRKLADINKG</sequence>
<dbReference type="Gene3D" id="2.30.42.10">
    <property type="match status" value="1"/>
</dbReference>
<evidence type="ECO:0000313" key="10">
    <source>
        <dbReference type="Proteomes" id="UP000474296"/>
    </source>
</evidence>
<dbReference type="SMART" id="SM00245">
    <property type="entry name" value="TSPc"/>
    <property type="match status" value="1"/>
</dbReference>
<evidence type="ECO:0000256" key="7">
    <source>
        <dbReference type="SAM" id="SignalP"/>
    </source>
</evidence>
<dbReference type="PANTHER" id="PTHR32060:SF22">
    <property type="entry name" value="CARBOXYL-TERMINAL-PROCESSING PEPTIDASE 3, CHLOROPLASTIC"/>
    <property type="match status" value="1"/>
</dbReference>
<evidence type="ECO:0000256" key="5">
    <source>
        <dbReference type="RuleBase" id="RU004404"/>
    </source>
</evidence>
<evidence type="ECO:0000256" key="4">
    <source>
        <dbReference type="ARBA" id="ARBA00022825"/>
    </source>
</evidence>
<keyword evidence="2 5" id="KW-0645">Protease</keyword>
<reference evidence="9 10" key="1">
    <citation type="submission" date="2020-01" db="EMBL/GenBank/DDBJ databases">
        <title>Spongiivirga citrea KCTC 32990T.</title>
        <authorList>
            <person name="Wang G."/>
        </authorList>
    </citation>
    <scope>NUCLEOTIDE SEQUENCE [LARGE SCALE GENOMIC DNA]</scope>
    <source>
        <strain evidence="9 10">KCTC 32990</strain>
    </source>
</reference>
<dbReference type="InterPro" id="IPR036034">
    <property type="entry name" value="PDZ_sf"/>
</dbReference>
<feature type="coiled-coil region" evidence="6">
    <location>
        <begin position="103"/>
        <end position="130"/>
    </location>
</feature>
<evidence type="ECO:0000256" key="1">
    <source>
        <dbReference type="ARBA" id="ARBA00009179"/>
    </source>
</evidence>
<evidence type="ECO:0000313" key="9">
    <source>
        <dbReference type="EMBL" id="NER18222.1"/>
    </source>
</evidence>
<dbReference type="CDD" id="cd06782">
    <property type="entry name" value="cpPDZ_CPP-like"/>
    <property type="match status" value="1"/>
</dbReference>
<evidence type="ECO:0000256" key="6">
    <source>
        <dbReference type="SAM" id="Coils"/>
    </source>
</evidence>
<evidence type="ECO:0000256" key="3">
    <source>
        <dbReference type="ARBA" id="ARBA00022801"/>
    </source>
</evidence>
<dbReference type="CDD" id="cd07560">
    <property type="entry name" value="Peptidase_S41_CPP"/>
    <property type="match status" value="1"/>
</dbReference>
<name>A0A6M0CKP9_9FLAO</name>
<dbReference type="GO" id="GO:0006508">
    <property type="term" value="P:proteolysis"/>
    <property type="evidence" value="ECO:0007669"/>
    <property type="project" value="UniProtKB-KW"/>
</dbReference>
<comment type="similarity">
    <text evidence="1 5">Belongs to the peptidase S41A family.</text>
</comment>
<proteinExistence type="inferred from homology"/>
<dbReference type="PROSITE" id="PS50106">
    <property type="entry name" value="PDZ"/>
    <property type="match status" value="1"/>
</dbReference>
<dbReference type="RefSeq" id="WP_164032899.1">
    <property type="nucleotide sequence ID" value="NZ_JAABOQ010000005.1"/>
</dbReference>
<dbReference type="Pfam" id="PF00595">
    <property type="entry name" value="PDZ"/>
    <property type="match status" value="1"/>
</dbReference>
<dbReference type="Pfam" id="PF03572">
    <property type="entry name" value="Peptidase_S41"/>
    <property type="match status" value="1"/>
</dbReference>
<dbReference type="InterPro" id="IPR040573">
    <property type="entry name" value="TSP_N"/>
</dbReference>
<keyword evidence="10" id="KW-1185">Reference proteome</keyword>
<dbReference type="SUPFAM" id="SSF50156">
    <property type="entry name" value="PDZ domain-like"/>
    <property type="match status" value="1"/>
</dbReference>
<keyword evidence="6" id="KW-0175">Coiled coil</keyword>
<dbReference type="Gene3D" id="3.90.226.10">
    <property type="entry name" value="2-enoyl-CoA Hydratase, Chain A, domain 1"/>
    <property type="match status" value="1"/>
</dbReference>
<keyword evidence="7" id="KW-0732">Signal</keyword>
<dbReference type="SMART" id="SM00228">
    <property type="entry name" value="PDZ"/>
    <property type="match status" value="1"/>
</dbReference>
<gene>
    <name evidence="9" type="ORF">GWK10_13435</name>
</gene>
<dbReference type="NCBIfam" id="TIGR00225">
    <property type="entry name" value="prc"/>
    <property type="match status" value="1"/>
</dbReference>